<dbReference type="InterPro" id="IPR025836">
    <property type="entry name" value="Zn_knuckle_CX2CX4HX4C"/>
</dbReference>
<dbReference type="Proteomes" id="UP000596661">
    <property type="component" value="Chromosome 2"/>
</dbReference>
<dbReference type="PANTHER" id="PTHR31286:SF167">
    <property type="entry name" value="OS09G0268800 PROTEIN"/>
    <property type="match status" value="1"/>
</dbReference>
<dbReference type="EMBL" id="UZAU01000195">
    <property type="status" value="NOT_ANNOTATED_CDS"/>
    <property type="molecule type" value="Genomic_DNA"/>
</dbReference>
<protein>
    <recommendedName>
        <fullName evidence="1">Zinc knuckle CX2CX4HX4C domain-containing protein</fullName>
    </recommendedName>
</protein>
<evidence type="ECO:0000259" key="1">
    <source>
        <dbReference type="Pfam" id="PF14392"/>
    </source>
</evidence>
<name>A0A803NTN1_CANSA</name>
<dbReference type="Gramene" id="evm.model.02.1442">
    <property type="protein sequence ID" value="cds.evm.model.02.1442"/>
    <property type="gene ID" value="evm.TU.02.1442"/>
</dbReference>
<keyword evidence="3" id="KW-1185">Reference proteome</keyword>
<evidence type="ECO:0000313" key="3">
    <source>
        <dbReference type="Proteomes" id="UP000596661"/>
    </source>
</evidence>
<accession>A0A803NTN1</accession>
<dbReference type="OMA" id="TINFTHC"/>
<organism evidence="2 3">
    <name type="scientific">Cannabis sativa</name>
    <name type="common">Hemp</name>
    <name type="synonym">Marijuana</name>
    <dbReference type="NCBI Taxonomy" id="3483"/>
    <lineage>
        <taxon>Eukaryota</taxon>
        <taxon>Viridiplantae</taxon>
        <taxon>Streptophyta</taxon>
        <taxon>Embryophyta</taxon>
        <taxon>Tracheophyta</taxon>
        <taxon>Spermatophyta</taxon>
        <taxon>Magnoliopsida</taxon>
        <taxon>eudicotyledons</taxon>
        <taxon>Gunneridae</taxon>
        <taxon>Pentapetalae</taxon>
        <taxon>rosids</taxon>
        <taxon>fabids</taxon>
        <taxon>Rosales</taxon>
        <taxon>Cannabaceae</taxon>
        <taxon>Cannabis</taxon>
    </lineage>
</organism>
<dbReference type="InterPro" id="IPR040256">
    <property type="entry name" value="At4g02000-like"/>
</dbReference>
<dbReference type="PANTHER" id="PTHR31286">
    <property type="entry name" value="GLYCINE-RICH CELL WALL STRUCTURAL PROTEIN 1.8-LIKE"/>
    <property type="match status" value="1"/>
</dbReference>
<reference evidence="2" key="1">
    <citation type="submission" date="2018-11" db="EMBL/GenBank/DDBJ databases">
        <authorList>
            <person name="Grassa J C."/>
        </authorList>
    </citation>
    <scope>NUCLEOTIDE SEQUENCE [LARGE SCALE GENOMIC DNA]</scope>
</reference>
<dbReference type="Pfam" id="PF14392">
    <property type="entry name" value="zf-CCHC_4"/>
    <property type="match status" value="1"/>
</dbReference>
<feature type="domain" description="Zinc knuckle CX2CX4HX4C" evidence="1">
    <location>
        <begin position="174"/>
        <end position="221"/>
    </location>
</feature>
<dbReference type="AlphaFoldDB" id="A0A803NTN1"/>
<reference evidence="2" key="2">
    <citation type="submission" date="2021-03" db="UniProtKB">
        <authorList>
            <consortium name="EnsemblPlants"/>
        </authorList>
    </citation>
    <scope>IDENTIFICATION</scope>
</reference>
<proteinExistence type="predicted"/>
<evidence type="ECO:0000313" key="2">
    <source>
        <dbReference type="EnsemblPlants" id="cds.evm.model.02.1442"/>
    </source>
</evidence>
<sequence length="503" mass="56979">MDPLLHKMKSKINLTEDEESVFEFHDTEATLPQASNDSVLYARIITKKKVWLSTLQKQMAEHWDGRFPVKISESLDMFLLTFGCVGDKIRVLDREPYHFQNHHIVLYSPEIGTNFTSEDLKFTPFWVQVYRLPFLSKTKTLAIALGNIIGDYKDVYEDSLNEGWGPFLRIRVLLDVSKPLKRGRTISLSHVKDKFWVDFRYERLPEYCMECGVIGHPFNKCVVYLEQLNRGEEPTLEYQPFIKGSALPTSNYDRYRTDFAKGDAWPLITRLAKRSLTSAIPQLNLREQPHPRILYAGESSDNNNNEVPGINVENTTAASIMVPKSMNSPITFKPSSLNPPTMLNSISLGKSSNKLPNTFVSAESTTNFSDLSSIYMPATGHHPLNTFATYPPSTHSIDILNKESLVTPATKTLNAEAATVTSNIAVSKLEKENFNPNVQSKRQNESLSLRQTLKRCRGTTTTDFTSTLSVEKNDHLHVSNDFMDSDDEIDNSAETVLQSRKQP</sequence>
<dbReference type="EnsemblPlants" id="evm.model.02.1442">
    <property type="protein sequence ID" value="cds.evm.model.02.1442"/>
    <property type="gene ID" value="evm.TU.02.1442"/>
</dbReference>